<evidence type="ECO:0000313" key="3">
    <source>
        <dbReference type="Proteomes" id="UP001500507"/>
    </source>
</evidence>
<dbReference type="RefSeq" id="WP_343762174.1">
    <property type="nucleotide sequence ID" value="NZ_BAAAFG010000001.1"/>
</dbReference>
<feature type="transmembrane region" description="Helical" evidence="1">
    <location>
        <begin position="168"/>
        <end position="189"/>
    </location>
</feature>
<gene>
    <name evidence="2" type="ORF">GCM10009117_00090</name>
</gene>
<dbReference type="Proteomes" id="UP001500507">
    <property type="component" value="Unassembled WGS sequence"/>
</dbReference>
<keyword evidence="1" id="KW-1133">Transmembrane helix</keyword>
<keyword evidence="1" id="KW-0472">Membrane</keyword>
<evidence type="ECO:0000256" key="1">
    <source>
        <dbReference type="SAM" id="Phobius"/>
    </source>
</evidence>
<accession>A0ABN1MCN6</accession>
<reference evidence="2 3" key="1">
    <citation type="journal article" date="2019" name="Int. J. Syst. Evol. Microbiol.">
        <title>The Global Catalogue of Microorganisms (GCM) 10K type strain sequencing project: providing services to taxonomists for standard genome sequencing and annotation.</title>
        <authorList>
            <consortium name="The Broad Institute Genomics Platform"/>
            <consortium name="The Broad Institute Genome Sequencing Center for Infectious Disease"/>
            <person name="Wu L."/>
            <person name="Ma J."/>
        </authorList>
    </citation>
    <scope>NUCLEOTIDE SEQUENCE [LARGE SCALE GENOMIC DNA]</scope>
    <source>
        <strain evidence="2 3">JCM 16082</strain>
    </source>
</reference>
<proteinExistence type="predicted"/>
<comment type="caution">
    <text evidence="2">The sequence shown here is derived from an EMBL/GenBank/DDBJ whole genome shotgun (WGS) entry which is preliminary data.</text>
</comment>
<evidence type="ECO:0000313" key="2">
    <source>
        <dbReference type="EMBL" id="GAA0870864.1"/>
    </source>
</evidence>
<protein>
    <submittedName>
        <fullName evidence="2">Uncharacterized protein</fullName>
    </submittedName>
</protein>
<organism evidence="2 3">
    <name type="scientific">Gangjinia marincola</name>
    <dbReference type="NCBI Taxonomy" id="578463"/>
    <lineage>
        <taxon>Bacteria</taxon>
        <taxon>Pseudomonadati</taxon>
        <taxon>Bacteroidota</taxon>
        <taxon>Flavobacteriia</taxon>
        <taxon>Flavobacteriales</taxon>
        <taxon>Flavobacteriaceae</taxon>
        <taxon>Gangjinia</taxon>
    </lineage>
</organism>
<feature type="transmembrane region" description="Helical" evidence="1">
    <location>
        <begin position="201"/>
        <end position="221"/>
    </location>
</feature>
<name>A0ABN1MCN6_9FLAO</name>
<dbReference type="EMBL" id="BAAAFG010000001">
    <property type="protein sequence ID" value="GAA0870864.1"/>
    <property type="molecule type" value="Genomic_DNA"/>
</dbReference>
<sequence>MILKRVDVKEQLLKVRNKRIDEDSLLNEVQRIIEEDNKKDEEIVAKLDKGKRVITNSLNVDLLETDRIFHISHIEKICIDYRLRFLDTKFFKPQIPYEAIAEIKALEKEHQTSLEGFKIVAPSKLFKLENADDPLLFAPIGNGYHYLIHKWGDDLNPLRKFKMWFFKYFENLMVLITLVSLGLTALIPTGLFAEEHTTTEFIMIFFFMFKWVAAVTLYYGFATGKNFNSAIWKSKYYNA</sequence>
<keyword evidence="3" id="KW-1185">Reference proteome</keyword>
<keyword evidence="1" id="KW-0812">Transmembrane</keyword>